<reference evidence="2 3" key="2">
    <citation type="journal article" date="2017" name="Genome Announc.">
        <title>Draft Genome Sequences of Four Alkaliphilic Bacteria Belonging to the Anaerobacillus Genus.</title>
        <authorList>
            <person name="Bassil N.M."/>
            <person name="Lloyd J.R."/>
        </authorList>
    </citation>
    <scope>NUCLEOTIDE SEQUENCE [LARGE SCALE GENOMIC DNA]</scope>
    <source>
        <strain evidence="2 3">NB2006</strain>
    </source>
</reference>
<name>A0A1S2KUJ8_9BACI</name>
<reference evidence="2 3" key="3">
    <citation type="journal article" date="2019" name="Int. J. Syst. Evol. Microbiol.">
        <title>Anaerobacillus isosaccharinicus sp. nov., an alkaliphilic bacterium which degrades isosaccharinic acid.</title>
        <authorList>
            <person name="Bassil N.M."/>
            <person name="Lloyd J.R."/>
        </authorList>
    </citation>
    <scope>NUCLEOTIDE SEQUENCE [LARGE SCALE GENOMIC DNA]</scope>
    <source>
        <strain evidence="2 3">NB2006</strain>
    </source>
</reference>
<dbReference type="EMBL" id="CP063356">
    <property type="protein sequence ID" value="QOY36400.1"/>
    <property type="molecule type" value="Genomic_DNA"/>
</dbReference>
<accession>A0A1S2KUJ8</accession>
<evidence type="ECO:0000313" key="1">
    <source>
        <dbReference type="EMBL" id="OIJ03814.1"/>
    </source>
</evidence>
<dbReference type="KEGG" id="aia:AWH56_001510"/>
<organism evidence="1 3">
    <name type="scientific">Anaerobacillus isosaccharinicus</name>
    <dbReference type="NCBI Taxonomy" id="1532552"/>
    <lineage>
        <taxon>Bacteria</taxon>
        <taxon>Bacillati</taxon>
        <taxon>Bacillota</taxon>
        <taxon>Bacilli</taxon>
        <taxon>Bacillales</taxon>
        <taxon>Bacillaceae</taxon>
        <taxon>Anaerobacillus</taxon>
    </lineage>
</organism>
<dbReference type="Pfam" id="PF26005">
    <property type="entry name" value="rSAM_target_put"/>
    <property type="match status" value="1"/>
</dbReference>
<dbReference type="Proteomes" id="UP000180175">
    <property type="component" value="Chromosome"/>
</dbReference>
<sequence length="89" mass="9743">MKKKKNWSCALEHGDYETNRDFVIAEGIDAVAQTAAGFHVNLVTPHTFGNPDEYITPILAEKFGNRINAEFVDQCGCGGYVLKVSVIAP</sequence>
<keyword evidence="3" id="KW-1185">Reference proteome</keyword>
<reference evidence="1 3" key="1">
    <citation type="submission" date="2016-10" db="EMBL/GenBank/DDBJ databases">
        <title>Draft genome sequences of four alkaliphilic bacteria belonging to the Anaerobacillus genus.</title>
        <authorList>
            <person name="Bassil N.M."/>
            <person name="Lloyd J.R."/>
        </authorList>
    </citation>
    <scope>NUCLEOTIDE SEQUENCE [LARGE SCALE GENOMIC DNA]</scope>
    <source>
        <strain evidence="1 3">NB2006</strain>
    </source>
</reference>
<protein>
    <submittedName>
        <fullName evidence="2">CGCGG family rSAM-modified RiPP protein</fullName>
    </submittedName>
</protein>
<dbReference type="RefSeq" id="WP_071319473.1">
    <property type="nucleotide sequence ID" value="NZ_CP063356.2"/>
</dbReference>
<evidence type="ECO:0000313" key="3">
    <source>
        <dbReference type="Proteomes" id="UP000180175"/>
    </source>
</evidence>
<dbReference type="InterPro" id="IPR023906">
    <property type="entry name" value="rSAM_target_put"/>
</dbReference>
<dbReference type="OrthoDB" id="2679650at2"/>
<reference evidence="2" key="4">
    <citation type="submission" date="2020-10" db="EMBL/GenBank/DDBJ databases">
        <authorList>
            <person name="Bassil N.M."/>
            <person name="Lloyd J.R."/>
        </authorList>
    </citation>
    <scope>NUCLEOTIDE SEQUENCE</scope>
    <source>
        <strain evidence="2">NB2006</strain>
    </source>
</reference>
<gene>
    <name evidence="2" type="ORF">AWH56_001510</name>
    <name evidence="1" type="ORF">AWH56_24125</name>
</gene>
<dbReference type="NCBIfam" id="TIGR03995">
    <property type="entry name" value="target_X_rSAM"/>
    <property type="match status" value="1"/>
</dbReference>
<dbReference type="EMBL" id="LQXD01000206">
    <property type="protein sequence ID" value="OIJ03814.1"/>
    <property type="molecule type" value="Genomic_DNA"/>
</dbReference>
<proteinExistence type="predicted"/>
<dbReference type="AlphaFoldDB" id="A0A1S2KUJ8"/>
<evidence type="ECO:0000313" key="2">
    <source>
        <dbReference type="EMBL" id="QOY36400.1"/>
    </source>
</evidence>